<evidence type="ECO:0000259" key="1">
    <source>
        <dbReference type="Pfam" id="PF12146"/>
    </source>
</evidence>
<dbReference type="Gene3D" id="3.40.50.1820">
    <property type="entry name" value="alpha/beta hydrolase"/>
    <property type="match status" value="1"/>
</dbReference>
<dbReference type="AlphaFoldDB" id="A0A840E420"/>
<accession>A0A840E420</accession>
<organism evidence="2 3">
    <name type="scientific">Neolewinella aquimaris</name>
    <dbReference type="NCBI Taxonomy" id="1835722"/>
    <lineage>
        <taxon>Bacteria</taxon>
        <taxon>Pseudomonadati</taxon>
        <taxon>Bacteroidota</taxon>
        <taxon>Saprospiria</taxon>
        <taxon>Saprospirales</taxon>
        <taxon>Lewinellaceae</taxon>
        <taxon>Neolewinella</taxon>
    </lineage>
</organism>
<dbReference type="Pfam" id="PF12146">
    <property type="entry name" value="Hydrolase_4"/>
    <property type="match status" value="2"/>
</dbReference>
<name>A0A840E420_9BACT</name>
<feature type="domain" description="Serine aminopeptidase S33" evidence="1">
    <location>
        <begin position="67"/>
        <end position="165"/>
    </location>
</feature>
<dbReference type="SUPFAM" id="SSF53474">
    <property type="entry name" value="alpha/beta-Hydrolases"/>
    <property type="match status" value="1"/>
</dbReference>
<dbReference type="InterPro" id="IPR022742">
    <property type="entry name" value="Hydrolase_4"/>
</dbReference>
<proteinExistence type="predicted"/>
<sequence length="288" mass="32415">MYWLVVIIPVLLAVAYHGWLPEMIVRPLRRSVNLDPQDLGFAFESVVLTTPDRLELAAYYVPATIPARGNLVILHGKDSAKELYLEYLPQLAPYGYNLLLYDARAHGKSRGEFTTFGYHEWRDVVTAVDHLRYLAGDLPTGVFGHSMGGAVALQAMARSEAIDFGVSESTFTHLGDIIHVYARRKAGIPLPRWLTDRVLDRAEKTAIFRHREVEPVRAARDVHQPALIIHGEMDRQIDVDNGRQLYAALGSERKELYIVPGAGHDNLTEVGADGYWWRLRAFLQSVTS</sequence>
<keyword evidence="3" id="KW-1185">Reference proteome</keyword>
<gene>
    <name evidence="2" type="ORF">GGR28_001105</name>
</gene>
<dbReference type="EMBL" id="JACIFF010000002">
    <property type="protein sequence ID" value="MBB4078492.1"/>
    <property type="molecule type" value="Genomic_DNA"/>
</dbReference>
<dbReference type="InterPro" id="IPR029058">
    <property type="entry name" value="AB_hydrolase_fold"/>
</dbReference>
<evidence type="ECO:0000313" key="2">
    <source>
        <dbReference type="EMBL" id="MBB4078492.1"/>
    </source>
</evidence>
<evidence type="ECO:0000313" key="3">
    <source>
        <dbReference type="Proteomes" id="UP000576209"/>
    </source>
</evidence>
<feature type="domain" description="Serine aminopeptidase S33" evidence="1">
    <location>
        <begin position="217"/>
        <end position="269"/>
    </location>
</feature>
<reference evidence="2 3" key="1">
    <citation type="submission" date="2020-08" db="EMBL/GenBank/DDBJ databases">
        <title>Genomic Encyclopedia of Type Strains, Phase IV (KMG-IV): sequencing the most valuable type-strain genomes for metagenomic binning, comparative biology and taxonomic classification.</title>
        <authorList>
            <person name="Goeker M."/>
        </authorList>
    </citation>
    <scope>NUCLEOTIDE SEQUENCE [LARGE SCALE GENOMIC DNA]</scope>
    <source>
        <strain evidence="2 3">DSM 105137</strain>
    </source>
</reference>
<comment type="caution">
    <text evidence="2">The sequence shown here is derived from an EMBL/GenBank/DDBJ whole genome shotgun (WGS) entry which is preliminary data.</text>
</comment>
<dbReference type="Proteomes" id="UP000576209">
    <property type="component" value="Unassembled WGS sequence"/>
</dbReference>
<dbReference type="InterPro" id="IPR052920">
    <property type="entry name" value="DNA-binding_regulatory"/>
</dbReference>
<dbReference type="PANTHER" id="PTHR43358">
    <property type="entry name" value="ALPHA/BETA-HYDROLASE"/>
    <property type="match status" value="1"/>
</dbReference>
<protein>
    <recommendedName>
        <fullName evidence="1">Serine aminopeptidase S33 domain-containing protein</fullName>
    </recommendedName>
</protein>
<dbReference type="PANTHER" id="PTHR43358:SF4">
    <property type="entry name" value="ALPHA_BETA HYDROLASE FOLD-1 DOMAIN-CONTAINING PROTEIN"/>
    <property type="match status" value="1"/>
</dbReference>
<dbReference type="RefSeq" id="WP_183494740.1">
    <property type="nucleotide sequence ID" value="NZ_JACIFF010000002.1"/>
</dbReference>